<dbReference type="SUPFAM" id="SSF53271">
    <property type="entry name" value="PRTase-like"/>
    <property type="match status" value="1"/>
</dbReference>
<feature type="binding site" evidence="9">
    <location>
        <position position="219"/>
    </location>
    <ligand>
        <name>D-ribose 5-phosphate</name>
        <dbReference type="ChEBI" id="CHEBI:78346"/>
    </ligand>
</feature>
<dbReference type="Proteomes" id="UP000606463">
    <property type="component" value="Unassembled WGS sequence"/>
</dbReference>
<dbReference type="Gene3D" id="3.40.50.2020">
    <property type="match status" value="2"/>
</dbReference>
<dbReference type="GO" id="GO:0006015">
    <property type="term" value="P:5-phosphoribose 1-diphosphate biosynthetic process"/>
    <property type="evidence" value="ECO:0007669"/>
    <property type="project" value="UniProtKB-UniRule"/>
</dbReference>
<dbReference type="InterPro" id="IPR005946">
    <property type="entry name" value="Rib-P_diPkinase"/>
</dbReference>
<dbReference type="FunFam" id="3.40.50.2020:FF:000007">
    <property type="entry name" value="Ribose-phosphate pyrophosphokinase"/>
    <property type="match status" value="1"/>
</dbReference>
<comment type="caution">
    <text evidence="11">The sequence shown here is derived from an EMBL/GenBank/DDBJ whole genome shotgun (WGS) entry which is preliminary data.</text>
</comment>
<keyword evidence="3 9" id="KW-0545">Nucleotide biosynthesis</keyword>
<comment type="catalytic activity">
    <reaction evidence="8 9">
        <text>D-ribose 5-phosphate + ATP = 5-phospho-alpha-D-ribose 1-diphosphate + AMP + H(+)</text>
        <dbReference type="Rhea" id="RHEA:15609"/>
        <dbReference type="ChEBI" id="CHEBI:15378"/>
        <dbReference type="ChEBI" id="CHEBI:30616"/>
        <dbReference type="ChEBI" id="CHEBI:58017"/>
        <dbReference type="ChEBI" id="CHEBI:78346"/>
        <dbReference type="ChEBI" id="CHEBI:456215"/>
        <dbReference type="EC" id="2.7.6.1"/>
    </reaction>
</comment>
<comment type="similarity">
    <text evidence="9">Belongs to the ribose-phosphate pyrophosphokinase family. Class I subfamily.</text>
</comment>
<comment type="function">
    <text evidence="9">Involved in the biosynthesis of the central metabolite phospho-alpha-D-ribosyl-1-pyrophosphate (PRPP) via the transfer of pyrophosphoryl group from ATP to 1-hydroxyl of ribose-5-phosphate (Rib-5-P).</text>
</comment>
<dbReference type="EMBL" id="DQVE01000041">
    <property type="protein sequence ID" value="HIP98458.1"/>
    <property type="molecule type" value="Genomic_DNA"/>
</dbReference>
<dbReference type="NCBIfam" id="NF002320">
    <property type="entry name" value="PRK01259.1"/>
    <property type="match status" value="1"/>
</dbReference>
<dbReference type="GO" id="GO:0000287">
    <property type="term" value="F:magnesium ion binding"/>
    <property type="evidence" value="ECO:0007669"/>
    <property type="project" value="UniProtKB-UniRule"/>
</dbReference>
<keyword evidence="6 9" id="KW-0067">ATP-binding</keyword>
<keyword evidence="1 9" id="KW-0808">Transferase</keyword>
<dbReference type="GO" id="GO:0004749">
    <property type="term" value="F:ribose phosphate diphosphokinase activity"/>
    <property type="evidence" value="ECO:0007669"/>
    <property type="project" value="UniProtKB-UniRule"/>
</dbReference>
<dbReference type="InterPro" id="IPR037515">
    <property type="entry name" value="Rib-P_diPkinase_bac"/>
</dbReference>
<evidence type="ECO:0000313" key="12">
    <source>
        <dbReference type="Proteomes" id="UP000606463"/>
    </source>
</evidence>
<proteinExistence type="inferred from homology"/>
<dbReference type="InterPro" id="IPR000836">
    <property type="entry name" value="PRTase_dom"/>
</dbReference>
<dbReference type="GO" id="GO:0016301">
    <property type="term" value="F:kinase activity"/>
    <property type="evidence" value="ECO:0007669"/>
    <property type="project" value="UniProtKB-KW"/>
</dbReference>
<feature type="binding site" evidence="9">
    <location>
        <begin position="38"/>
        <end position="40"/>
    </location>
    <ligand>
        <name>ATP</name>
        <dbReference type="ChEBI" id="CHEBI:30616"/>
    </ligand>
</feature>
<keyword evidence="4 9" id="KW-0547">Nucleotide-binding</keyword>
<comment type="subunit">
    <text evidence="9">Homohexamer.</text>
</comment>
<organism evidence="11 12">
    <name type="scientific">Aquifex aeolicus</name>
    <dbReference type="NCBI Taxonomy" id="63363"/>
    <lineage>
        <taxon>Bacteria</taxon>
        <taxon>Pseudomonadati</taxon>
        <taxon>Aquificota</taxon>
        <taxon>Aquificia</taxon>
        <taxon>Aquificales</taxon>
        <taxon>Aquificaceae</taxon>
        <taxon>Aquifex</taxon>
    </lineage>
</organism>
<reference evidence="11" key="1">
    <citation type="journal article" date="2020" name="ISME J.">
        <title>Gammaproteobacteria mediating utilization of methyl-, sulfur- and petroleum organic compounds in deep ocean hydrothermal plumes.</title>
        <authorList>
            <person name="Zhou Z."/>
            <person name="Liu Y."/>
            <person name="Pan J."/>
            <person name="Cron B.R."/>
            <person name="Toner B.M."/>
            <person name="Anantharaman K."/>
            <person name="Breier J.A."/>
            <person name="Dick G.J."/>
            <person name="Li M."/>
        </authorList>
    </citation>
    <scope>NUCLEOTIDE SEQUENCE</scope>
    <source>
        <strain evidence="11">SZUA-1501</strain>
    </source>
</reference>
<dbReference type="NCBIfam" id="TIGR01251">
    <property type="entry name" value="ribP_PPkin"/>
    <property type="match status" value="1"/>
</dbReference>
<dbReference type="Pfam" id="PF13793">
    <property type="entry name" value="Pribosyltran_N"/>
    <property type="match status" value="1"/>
</dbReference>
<keyword evidence="5 9" id="KW-0418">Kinase</keyword>
<dbReference type="InterPro" id="IPR029099">
    <property type="entry name" value="Pribosyltran_N"/>
</dbReference>
<feature type="binding site" evidence="9">
    <location>
        <begin position="223"/>
        <end position="227"/>
    </location>
    <ligand>
        <name>D-ribose 5-phosphate</name>
        <dbReference type="ChEBI" id="CHEBI:78346"/>
    </ligand>
</feature>
<feature type="binding site" evidence="9">
    <location>
        <position position="170"/>
    </location>
    <ligand>
        <name>Mg(2+)</name>
        <dbReference type="ChEBI" id="CHEBI:18420"/>
    </ligand>
</feature>
<dbReference type="GO" id="GO:0006164">
    <property type="term" value="P:purine nucleotide biosynthetic process"/>
    <property type="evidence" value="ECO:0007669"/>
    <property type="project" value="TreeGrafter"/>
</dbReference>
<evidence type="ECO:0000256" key="8">
    <source>
        <dbReference type="ARBA" id="ARBA00049535"/>
    </source>
</evidence>
<dbReference type="EC" id="2.7.6.1" evidence="9"/>
<comment type="pathway">
    <text evidence="9">Metabolic intermediate biosynthesis; 5-phospho-alpha-D-ribose 1-diphosphate biosynthesis; 5-phospho-alpha-D-ribose 1-diphosphate from D-ribose 5-phosphate (route I): step 1/1.</text>
</comment>
<name>A0A9D0YQ27_AQUAO</name>
<feature type="domain" description="Ribose-phosphate pyrophosphokinase N-terminal" evidence="10">
    <location>
        <begin position="6"/>
        <end position="121"/>
    </location>
</feature>
<dbReference type="AlphaFoldDB" id="A0A9D0YQ27"/>
<evidence type="ECO:0000256" key="9">
    <source>
        <dbReference type="HAMAP-Rule" id="MF_00583"/>
    </source>
</evidence>
<evidence type="ECO:0000256" key="2">
    <source>
        <dbReference type="ARBA" id="ARBA00022723"/>
    </source>
</evidence>
<keyword evidence="2 9" id="KW-0479">Metal-binding</keyword>
<dbReference type="PANTHER" id="PTHR10210">
    <property type="entry name" value="RIBOSE-PHOSPHATE DIPHOSPHOKINASE FAMILY MEMBER"/>
    <property type="match status" value="1"/>
</dbReference>
<comment type="subcellular location">
    <subcellularLocation>
        <location evidence="9">Cytoplasm</location>
    </subcellularLocation>
</comment>
<dbReference type="Pfam" id="PF14572">
    <property type="entry name" value="Pribosyl_synth"/>
    <property type="match status" value="1"/>
</dbReference>
<dbReference type="CDD" id="cd06223">
    <property type="entry name" value="PRTases_typeI"/>
    <property type="match status" value="1"/>
</dbReference>
<sequence>MLEKVALIGGSSHPSLNRQISEILGIPLTDTLVTRFSDGEIRVQINESVREKRVFVIQSLCHPVNDNIMESLLLVDAAKRASAKEVTLVIPYYAYARQDRKDQPRVPISAKVLANLIESVGTDRIIAVDLHTEQIQGFFNIPVEHITAIPLFAEYLLNKNLEDLVIVSPDAGGAKRASKLAKKLGAEIAIIYKMRPRPNAVEVFDVIGNIEGKNCVIIDDIVDTAGTLVAAAEMLLSKGAKSVGACITHGVLSGPAVERINNSKLTELVITDSIPTESKDIKIKKVLPIAPIIAEVIRRVVEGKPLSILFE</sequence>
<keyword evidence="7 9" id="KW-0460">Magnesium</keyword>
<dbReference type="SMART" id="SM01400">
    <property type="entry name" value="Pribosyltran_N"/>
    <property type="match status" value="1"/>
</dbReference>
<dbReference type="GO" id="GO:0005524">
    <property type="term" value="F:ATP binding"/>
    <property type="evidence" value="ECO:0007669"/>
    <property type="project" value="UniProtKB-KW"/>
</dbReference>
<gene>
    <name evidence="9" type="primary">prs</name>
    <name evidence="11" type="ORF">EYH37_03745</name>
</gene>
<dbReference type="HAMAP" id="MF_00583_B">
    <property type="entry name" value="RibP_PPkinase_B"/>
    <property type="match status" value="1"/>
</dbReference>
<dbReference type="PANTHER" id="PTHR10210:SF41">
    <property type="entry name" value="RIBOSE-PHOSPHATE PYROPHOSPHOKINASE 1, CHLOROPLASTIC"/>
    <property type="match status" value="1"/>
</dbReference>
<dbReference type="InterPro" id="IPR029057">
    <property type="entry name" value="PRTase-like"/>
</dbReference>
<feature type="binding site" evidence="9">
    <location>
        <begin position="97"/>
        <end position="98"/>
    </location>
    <ligand>
        <name>ATP</name>
        <dbReference type="ChEBI" id="CHEBI:30616"/>
    </ligand>
</feature>
<feature type="active site" evidence="9">
    <location>
        <position position="193"/>
    </location>
</feature>
<evidence type="ECO:0000259" key="10">
    <source>
        <dbReference type="Pfam" id="PF13793"/>
    </source>
</evidence>
<comment type="cofactor">
    <cofactor evidence="9">
        <name>Mg(2+)</name>
        <dbReference type="ChEBI" id="CHEBI:18420"/>
    </cofactor>
    <text evidence="9">Binds 2 Mg(2+) ions per subunit.</text>
</comment>
<evidence type="ECO:0000256" key="1">
    <source>
        <dbReference type="ARBA" id="ARBA00022679"/>
    </source>
</evidence>
<evidence type="ECO:0000256" key="7">
    <source>
        <dbReference type="ARBA" id="ARBA00022842"/>
    </source>
</evidence>
<feature type="binding site" evidence="9">
    <location>
        <position position="195"/>
    </location>
    <ligand>
        <name>D-ribose 5-phosphate</name>
        <dbReference type="ChEBI" id="CHEBI:78346"/>
    </ligand>
</feature>
<evidence type="ECO:0000313" key="11">
    <source>
        <dbReference type="EMBL" id="HIP98458.1"/>
    </source>
</evidence>
<evidence type="ECO:0000256" key="4">
    <source>
        <dbReference type="ARBA" id="ARBA00022741"/>
    </source>
</evidence>
<evidence type="ECO:0000256" key="5">
    <source>
        <dbReference type="ARBA" id="ARBA00022777"/>
    </source>
</evidence>
<evidence type="ECO:0000256" key="3">
    <source>
        <dbReference type="ARBA" id="ARBA00022727"/>
    </source>
</evidence>
<protein>
    <recommendedName>
        <fullName evidence="9">Ribose-phosphate pyrophosphokinase</fullName>
        <shortName evidence="9">RPPK</shortName>
        <ecNumber evidence="9">2.7.6.1</ecNumber>
    </recommendedName>
    <alternativeName>
        <fullName evidence="9">5-phospho-D-ribosyl alpha-1-diphosphate synthase</fullName>
    </alternativeName>
    <alternativeName>
        <fullName evidence="9">Phosphoribosyl diphosphate synthase</fullName>
    </alternativeName>
    <alternativeName>
        <fullName evidence="9">Phosphoribosyl pyrophosphate synthase</fullName>
        <shortName evidence="9">P-Rib-PP synthase</shortName>
        <shortName evidence="9">PRPP synthase</shortName>
        <shortName evidence="9">PRPPase</shortName>
    </alternativeName>
</protein>
<keyword evidence="9" id="KW-0963">Cytoplasm</keyword>
<accession>A0A9D0YQ27</accession>
<dbReference type="GO" id="GO:0005737">
    <property type="term" value="C:cytoplasm"/>
    <property type="evidence" value="ECO:0007669"/>
    <property type="project" value="UniProtKB-SubCell"/>
</dbReference>
<feature type="binding site" evidence="9">
    <location>
        <position position="131"/>
    </location>
    <ligand>
        <name>Mg(2+)</name>
        <dbReference type="ChEBI" id="CHEBI:18420"/>
    </ligand>
</feature>
<dbReference type="GO" id="GO:0002189">
    <property type="term" value="C:ribose phosphate diphosphokinase complex"/>
    <property type="evidence" value="ECO:0007669"/>
    <property type="project" value="TreeGrafter"/>
</dbReference>
<evidence type="ECO:0000256" key="6">
    <source>
        <dbReference type="ARBA" id="ARBA00022840"/>
    </source>
</evidence>